<dbReference type="AlphaFoldDB" id="A0A5J4P5F8"/>
<proteinExistence type="predicted"/>
<sequence>MNTELKLADSSSNCDNLEQRCVKYFRRVLKAEFFSGYPIYFVLYQLDK</sequence>
<name>A0A5J4P5F8_9ZZZZ</name>
<accession>A0A5J4P5F8</accession>
<organism evidence="1">
    <name type="scientific">termite gut metagenome</name>
    <dbReference type="NCBI Taxonomy" id="433724"/>
    <lineage>
        <taxon>unclassified sequences</taxon>
        <taxon>metagenomes</taxon>
        <taxon>organismal metagenomes</taxon>
    </lineage>
</organism>
<feature type="non-terminal residue" evidence="1">
    <location>
        <position position="48"/>
    </location>
</feature>
<comment type="caution">
    <text evidence="1">The sequence shown here is derived from an EMBL/GenBank/DDBJ whole genome shotgun (WGS) entry which is preliminary data.</text>
</comment>
<evidence type="ECO:0000313" key="1">
    <source>
        <dbReference type="EMBL" id="KAA6304637.1"/>
    </source>
</evidence>
<gene>
    <name evidence="1" type="ORF">EZS27_043715</name>
</gene>
<dbReference type="EMBL" id="SNRY01011352">
    <property type="protein sequence ID" value="KAA6304637.1"/>
    <property type="molecule type" value="Genomic_DNA"/>
</dbReference>
<reference evidence="1" key="1">
    <citation type="submission" date="2019-03" db="EMBL/GenBank/DDBJ databases">
        <title>Single cell metagenomics reveals metabolic interactions within the superorganism composed of flagellate Streblomastix strix and complex community of Bacteroidetes bacteria on its surface.</title>
        <authorList>
            <person name="Treitli S.C."/>
            <person name="Kolisko M."/>
            <person name="Husnik F."/>
            <person name="Keeling P."/>
            <person name="Hampl V."/>
        </authorList>
    </citation>
    <scope>NUCLEOTIDE SEQUENCE</scope>
    <source>
        <strain evidence="1">STM</strain>
    </source>
</reference>
<protein>
    <submittedName>
        <fullName evidence="1">Uncharacterized protein</fullName>
    </submittedName>
</protein>